<dbReference type="OrthoDB" id="63453at2759"/>
<evidence type="ECO:0000313" key="1">
    <source>
        <dbReference type="EMBL" id="CEG44002.1"/>
    </source>
</evidence>
<dbReference type="AlphaFoldDB" id="A0A0P1AR82"/>
<reference evidence="2" key="1">
    <citation type="submission" date="2014-09" db="EMBL/GenBank/DDBJ databases">
        <authorList>
            <person name="Sharma Rahul"/>
            <person name="Thines Marco"/>
        </authorList>
    </citation>
    <scope>NUCLEOTIDE SEQUENCE [LARGE SCALE GENOMIC DNA]</scope>
</reference>
<name>A0A0P1AR82_PLAHL</name>
<evidence type="ECO:0000313" key="2">
    <source>
        <dbReference type="Proteomes" id="UP000054928"/>
    </source>
</evidence>
<keyword evidence="2" id="KW-1185">Reference proteome</keyword>
<dbReference type="GeneID" id="36409330"/>
<sequence length="320" mass="37140">MHMLFQSEAAYRRRRVWMPCETNANTTMLVTNCCDGSKILGPRRRGMSRNCSTRRREAKAAKHLAQRKVEKNKQMDKREHHQTEINMTLQDEVLSMTMEIETLQRRRLLLDSAKMIARTNAMTHAIDHVKMFYILFANGFNPVVYPEQSKHAATFLHGIMTEDVVCSDFRGVDLFLNQYKVATEAHFSMRLVVHDIFILREDESSHDSAIQVFAKANAHFRVSRTTLEKLFPCIINDEELTQQLIGKEYAIQYNKVFHFKDGRIFQHESQVDFCNSMLDMAQNPFVAMKLLEASLMTKHGHLKINNSIQEDINQLENAAL</sequence>
<dbReference type="Proteomes" id="UP000054928">
    <property type="component" value="Unassembled WGS sequence"/>
</dbReference>
<organism evidence="1 2">
    <name type="scientific">Plasmopara halstedii</name>
    <name type="common">Downy mildew of sunflower</name>
    <dbReference type="NCBI Taxonomy" id="4781"/>
    <lineage>
        <taxon>Eukaryota</taxon>
        <taxon>Sar</taxon>
        <taxon>Stramenopiles</taxon>
        <taxon>Oomycota</taxon>
        <taxon>Peronosporomycetes</taxon>
        <taxon>Peronosporales</taxon>
        <taxon>Peronosporaceae</taxon>
        <taxon>Plasmopara</taxon>
    </lineage>
</organism>
<dbReference type="RefSeq" id="XP_024580371.1">
    <property type="nucleotide sequence ID" value="XM_024730056.1"/>
</dbReference>
<accession>A0A0P1AR82</accession>
<dbReference type="EMBL" id="CCYD01000810">
    <property type="protein sequence ID" value="CEG44002.1"/>
    <property type="molecule type" value="Genomic_DNA"/>
</dbReference>
<protein>
    <submittedName>
        <fullName evidence="1">Uncharacterized protein</fullName>
    </submittedName>
</protein>
<proteinExistence type="predicted"/>
<dbReference type="OMA" id="FQHESQV"/>